<accession>A0A4R3JRE1</accession>
<gene>
    <name evidence="7 10" type="primary">cbiA</name>
    <name evidence="11" type="ORF">EDD74_10828</name>
    <name evidence="10" type="ORF">FAEUMB_10450</name>
</gene>
<dbReference type="Proteomes" id="UP000294613">
    <property type="component" value="Unassembled WGS sequence"/>
</dbReference>
<dbReference type="GO" id="GO:0042242">
    <property type="term" value="F:cobyrinic acid a,c-diamide synthase activity"/>
    <property type="evidence" value="ECO:0007669"/>
    <property type="project" value="UniProtKB-UniRule"/>
</dbReference>
<dbReference type="SUPFAM" id="SSF52317">
    <property type="entry name" value="Class I glutamine amidotransferase-like"/>
    <property type="match status" value="1"/>
</dbReference>
<dbReference type="AlphaFoldDB" id="A0A4R3JRE1"/>
<evidence type="ECO:0000256" key="1">
    <source>
        <dbReference type="ARBA" id="ARBA00001946"/>
    </source>
</evidence>
<evidence type="ECO:0000256" key="7">
    <source>
        <dbReference type="HAMAP-Rule" id="MF_00027"/>
    </source>
</evidence>
<dbReference type="NCBIfam" id="TIGR00379">
    <property type="entry name" value="cobB"/>
    <property type="match status" value="1"/>
</dbReference>
<keyword evidence="13" id="KW-1185">Reference proteome</keyword>
<keyword evidence="4 7" id="KW-0067">ATP-binding</keyword>
<protein>
    <recommendedName>
        <fullName evidence="7">Cobyrinate a,c-diamide synthase</fullName>
        <ecNumber evidence="7">6.3.5.11</ecNumber>
    </recommendedName>
    <alternativeName>
        <fullName evidence="7">Cobyrinic acid a,c-diamide synthetase</fullName>
    </alternativeName>
</protein>
<comment type="function">
    <text evidence="7">Catalyzes the ATP-dependent amidation of the two carboxylate groups at positions a and c of cobyrinate, using either L-glutamine or ammonia as the nitrogen source.</text>
</comment>
<dbReference type="Proteomes" id="UP000702954">
    <property type="component" value="Unassembled WGS sequence"/>
</dbReference>
<dbReference type="NCBIfam" id="NF002204">
    <property type="entry name" value="PRK01077.1"/>
    <property type="match status" value="1"/>
</dbReference>
<name>A0A4R3JRE1_9FIRM</name>
<keyword evidence="6 7" id="KW-0315">Glutamine amidotransferase</keyword>
<dbReference type="Gene3D" id="3.40.50.880">
    <property type="match status" value="1"/>
</dbReference>
<organism evidence="11 12">
    <name type="scientific">Faecalimonas umbilicata</name>
    <dbReference type="NCBI Taxonomy" id="1912855"/>
    <lineage>
        <taxon>Bacteria</taxon>
        <taxon>Bacillati</taxon>
        <taxon>Bacillota</taxon>
        <taxon>Clostridia</taxon>
        <taxon>Lachnospirales</taxon>
        <taxon>Lachnospiraceae</taxon>
        <taxon>Faecalimonas</taxon>
    </lineage>
</organism>
<evidence type="ECO:0000313" key="11">
    <source>
        <dbReference type="EMBL" id="TCS68453.1"/>
    </source>
</evidence>
<dbReference type="CDD" id="cd03130">
    <property type="entry name" value="GATase1_CobB"/>
    <property type="match status" value="1"/>
</dbReference>
<comment type="catalytic activity">
    <reaction evidence="7">
        <text>cob(II)yrinate + 2 L-glutamine + 2 ATP + 2 H2O = cob(II)yrinate a,c diamide + 2 L-glutamate + 2 ADP + 2 phosphate + 2 H(+)</text>
        <dbReference type="Rhea" id="RHEA:26289"/>
        <dbReference type="ChEBI" id="CHEBI:15377"/>
        <dbReference type="ChEBI" id="CHEBI:15378"/>
        <dbReference type="ChEBI" id="CHEBI:29985"/>
        <dbReference type="ChEBI" id="CHEBI:30616"/>
        <dbReference type="ChEBI" id="CHEBI:43474"/>
        <dbReference type="ChEBI" id="CHEBI:58359"/>
        <dbReference type="ChEBI" id="CHEBI:58537"/>
        <dbReference type="ChEBI" id="CHEBI:58894"/>
        <dbReference type="ChEBI" id="CHEBI:456216"/>
        <dbReference type="EC" id="6.3.5.11"/>
    </reaction>
</comment>
<dbReference type="RefSeq" id="WP_116441415.1">
    <property type="nucleotide sequence ID" value="NZ_BHEO01000002.1"/>
</dbReference>
<dbReference type="SUPFAM" id="SSF52540">
    <property type="entry name" value="P-loop containing nucleoside triphosphate hydrolases"/>
    <property type="match status" value="1"/>
</dbReference>
<keyword evidence="2 7" id="KW-0436">Ligase</keyword>
<reference evidence="11 12" key="2">
    <citation type="submission" date="2019-03" db="EMBL/GenBank/DDBJ databases">
        <title>Genomic Encyclopedia of Type Strains, Phase IV (KMG-IV): sequencing the most valuable type-strain genomes for metagenomic binning, comparative biology and taxonomic classification.</title>
        <authorList>
            <person name="Goeker M."/>
        </authorList>
    </citation>
    <scope>NUCLEOTIDE SEQUENCE [LARGE SCALE GENOMIC DNA]</scope>
    <source>
        <strain evidence="11 12">DSM 103426</strain>
    </source>
</reference>
<dbReference type="Pfam" id="PF01656">
    <property type="entry name" value="CbiA"/>
    <property type="match status" value="1"/>
</dbReference>
<comment type="miscellaneous">
    <text evidence="7">The a and c carboxylates of cobyrinate are activated for nucleophilic attack via formation of a phosphorylated intermediate by ATP. CbiA catalyzes first the amidation of the c-carboxylate, and then that of the a-carboxylate.</text>
</comment>
<keyword evidence="5 7" id="KW-0460">Magnesium</keyword>
<evidence type="ECO:0000256" key="3">
    <source>
        <dbReference type="ARBA" id="ARBA00022741"/>
    </source>
</evidence>
<evidence type="ECO:0000259" key="8">
    <source>
        <dbReference type="Pfam" id="PF01656"/>
    </source>
</evidence>
<dbReference type="EC" id="6.3.5.11" evidence="7"/>
<dbReference type="InterPro" id="IPR027417">
    <property type="entry name" value="P-loop_NTPase"/>
</dbReference>
<dbReference type="GO" id="GO:0005524">
    <property type="term" value="F:ATP binding"/>
    <property type="evidence" value="ECO:0007669"/>
    <property type="project" value="UniProtKB-UniRule"/>
</dbReference>
<dbReference type="Gene3D" id="3.40.50.300">
    <property type="entry name" value="P-loop containing nucleotide triphosphate hydrolases"/>
    <property type="match status" value="1"/>
</dbReference>
<evidence type="ECO:0000313" key="13">
    <source>
        <dbReference type="Proteomes" id="UP000702954"/>
    </source>
</evidence>
<keyword evidence="7" id="KW-0169">Cobalamin biosynthesis</keyword>
<comment type="similarity">
    <text evidence="7">Belongs to the CobB/CbiA family.</text>
</comment>
<dbReference type="InterPro" id="IPR004484">
    <property type="entry name" value="CbiA/CobB_synth"/>
</dbReference>
<keyword evidence="3 7" id="KW-0547">Nucleotide-binding</keyword>
<evidence type="ECO:0000256" key="2">
    <source>
        <dbReference type="ARBA" id="ARBA00022598"/>
    </source>
</evidence>
<evidence type="ECO:0000256" key="5">
    <source>
        <dbReference type="ARBA" id="ARBA00022842"/>
    </source>
</evidence>
<proteinExistence type="inferred from homology"/>
<evidence type="ECO:0000313" key="10">
    <source>
        <dbReference type="EMBL" id="GBU04504.1"/>
    </source>
</evidence>
<sequence>MPRFLLGAPASGSGKTLITCGILQALQARGKAVASFKCGPDYIDPMFHTKIIGAKSRNLDGFFLNQEQICRELTSVDCDIAILEGVMGYYDGIAGISTRASAFEVAKWTKTPAVLIVDGKGMSVSVTALIQGFLAYQTDNQIEGVIFNRVSPMLYPRLRKMVEEQLGIQVYGYVPELKGFKLESRHLGLKLPEEIKELKEQMHLLGEQMEKTVDLDGLLKLAAQAEDIPVAEKKEDLVRKGDQGKREKSIVQREKVRIGVAKDEAFCFIYEENLEALRRAGAEVCFFSPIHDAELPPELEGIVLYGGYPELFAERLSTNVSMRTAVCAAIRQGVCCIAECGGFMYLHETLKDMEGKEYPMVGIFPGNTFYTGKLSRFGYVTLTEGTVFGEKTDPITAHEFHYFDSTNCGDDFLAVKPLSERSWRCMHAEERILAGYPHIHYGGNPQIAELFIKKCKERKR</sequence>
<dbReference type="GO" id="GO:0009236">
    <property type="term" value="P:cobalamin biosynthetic process"/>
    <property type="evidence" value="ECO:0007669"/>
    <property type="project" value="UniProtKB-UniRule"/>
</dbReference>
<comment type="pathway">
    <text evidence="7">Cofactor biosynthesis; adenosylcobalamin biosynthesis; cob(II)yrinate a,c-diamide from sirohydrochlorin (anaerobic route): step 10/10.</text>
</comment>
<dbReference type="InterPro" id="IPR029062">
    <property type="entry name" value="Class_I_gatase-like"/>
</dbReference>
<feature type="domain" description="CobQ/CobB/MinD/ParA nucleotide binding" evidence="8">
    <location>
        <begin position="9"/>
        <end position="186"/>
    </location>
</feature>
<feature type="active site" description="Nucleophile" evidence="7">
    <location>
        <position position="340"/>
    </location>
</feature>
<dbReference type="InterPro" id="IPR011698">
    <property type="entry name" value="GATase_3"/>
</dbReference>
<comment type="cofactor">
    <cofactor evidence="1 7">
        <name>Mg(2+)</name>
        <dbReference type="ChEBI" id="CHEBI:18420"/>
    </cofactor>
</comment>
<dbReference type="UniPathway" id="UPA00148">
    <property type="reaction ID" value="UER00231"/>
</dbReference>
<dbReference type="HAMAP" id="MF_00027">
    <property type="entry name" value="CobB_CbiA"/>
    <property type="match status" value="1"/>
</dbReference>
<evidence type="ECO:0000313" key="12">
    <source>
        <dbReference type="Proteomes" id="UP000294613"/>
    </source>
</evidence>
<dbReference type="EMBL" id="BHEO01000002">
    <property type="protein sequence ID" value="GBU04504.1"/>
    <property type="molecule type" value="Genomic_DNA"/>
</dbReference>
<feature type="domain" description="CobB/CobQ-like glutamine amidotransferase" evidence="9">
    <location>
        <begin position="257"/>
        <end position="443"/>
    </location>
</feature>
<feature type="site" description="Increases nucleophilicity of active site Cys" evidence="7">
    <location>
        <position position="438"/>
    </location>
</feature>
<evidence type="ECO:0000256" key="6">
    <source>
        <dbReference type="ARBA" id="ARBA00022962"/>
    </source>
</evidence>
<dbReference type="PANTHER" id="PTHR43873">
    <property type="entry name" value="COBYRINATE A,C-DIAMIDE SYNTHASE"/>
    <property type="match status" value="1"/>
</dbReference>
<evidence type="ECO:0000256" key="4">
    <source>
        <dbReference type="ARBA" id="ARBA00022840"/>
    </source>
</evidence>
<dbReference type="Pfam" id="PF07685">
    <property type="entry name" value="GATase_3"/>
    <property type="match status" value="1"/>
</dbReference>
<dbReference type="PROSITE" id="PS51274">
    <property type="entry name" value="GATASE_COBBQ"/>
    <property type="match status" value="1"/>
</dbReference>
<comment type="caution">
    <text evidence="11">The sequence shown here is derived from an EMBL/GenBank/DDBJ whole genome shotgun (WGS) entry which is preliminary data.</text>
</comment>
<dbReference type="EMBL" id="SLZV01000008">
    <property type="protein sequence ID" value="TCS68453.1"/>
    <property type="molecule type" value="Genomic_DNA"/>
</dbReference>
<dbReference type="PANTHER" id="PTHR43873:SF1">
    <property type="entry name" value="COBYRINATE A,C-DIAMIDE SYNTHASE"/>
    <property type="match status" value="1"/>
</dbReference>
<dbReference type="InterPro" id="IPR002586">
    <property type="entry name" value="CobQ/CobB/MinD/ParA_Nub-bd_dom"/>
</dbReference>
<comment type="domain">
    <text evidence="7">Comprises of two domains. The C-terminal domain contains the binding site for glutamine and catalyzes the hydrolysis of this substrate to glutamate and ammonia. The N-terminal domain is anticipated to bind ATP and cobyrinate and catalyzes the ultimate synthesis of the diamide product. The ammonia produced via the glutaminase domain is probably translocated to the adjacent domain via a molecular tunnel, where it reacts with an activated intermediate.</text>
</comment>
<evidence type="ECO:0000259" key="9">
    <source>
        <dbReference type="Pfam" id="PF07685"/>
    </source>
</evidence>
<reference evidence="10 13" key="1">
    <citation type="journal article" date="2018" name="Int. J. Syst. Evol. Microbiol.">
        <title>Draft Genome Sequence of Faecalimonas umbilicata JCM 30896T, an Acetate-Producing Bacterium Isolated from Human Feces.</title>
        <authorList>
            <person name="Sakamoto M."/>
            <person name="Ikeyama N."/>
            <person name="Yuki M."/>
            <person name="Ohkuma M."/>
        </authorList>
    </citation>
    <scope>NUCLEOTIDE SEQUENCE [LARGE SCALE GENOMIC DNA]</scope>
    <source>
        <strain evidence="10 13">EGH7</strain>
    </source>
</reference>